<dbReference type="PANTHER" id="PTHR42971">
    <property type="entry name" value="TRNA (CYTIDINE(34)-2'-O)-METHYLTRANSFERASE"/>
    <property type="match status" value="1"/>
</dbReference>
<keyword evidence="2 6" id="KW-0489">Methyltransferase</keyword>
<dbReference type="CDD" id="cd18094">
    <property type="entry name" value="SpoU-like_TrmL"/>
    <property type="match status" value="1"/>
</dbReference>
<evidence type="ECO:0000313" key="10">
    <source>
        <dbReference type="Proteomes" id="UP000000739"/>
    </source>
</evidence>
<dbReference type="eggNOG" id="COG0219">
    <property type="taxonomic scope" value="Bacteria"/>
</dbReference>
<evidence type="ECO:0000256" key="4">
    <source>
        <dbReference type="ARBA" id="ARBA00022691"/>
    </source>
</evidence>
<comment type="subcellular location">
    <subcellularLocation>
        <location evidence="6">Cytoplasm</location>
    </subcellularLocation>
</comment>
<dbReference type="Gene3D" id="3.40.1280.10">
    <property type="match status" value="1"/>
</dbReference>
<keyword evidence="1 6" id="KW-0963">Cytoplasm</keyword>
<comment type="catalytic activity">
    <reaction evidence="6">
        <text>5-carboxymethylaminomethyluridine(34) in tRNA(Leu) + S-adenosyl-L-methionine = 5-carboxymethylaminomethyl-2'-O-methyluridine(34) in tRNA(Leu) + S-adenosyl-L-homocysteine + H(+)</text>
        <dbReference type="Rhea" id="RHEA:43088"/>
        <dbReference type="Rhea" id="RHEA-COMP:10333"/>
        <dbReference type="Rhea" id="RHEA-COMP:10334"/>
        <dbReference type="ChEBI" id="CHEBI:15378"/>
        <dbReference type="ChEBI" id="CHEBI:57856"/>
        <dbReference type="ChEBI" id="CHEBI:59789"/>
        <dbReference type="ChEBI" id="CHEBI:74508"/>
        <dbReference type="ChEBI" id="CHEBI:74511"/>
        <dbReference type="EC" id="2.1.1.207"/>
    </reaction>
</comment>
<organism evidence="9 10">
    <name type="scientific">Desulfatibacillum aliphaticivorans</name>
    <dbReference type="NCBI Taxonomy" id="218208"/>
    <lineage>
        <taxon>Bacteria</taxon>
        <taxon>Pseudomonadati</taxon>
        <taxon>Thermodesulfobacteriota</taxon>
        <taxon>Desulfobacteria</taxon>
        <taxon>Desulfobacterales</taxon>
        <taxon>Desulfatibacillaceae</taxon>
        <taxon>Desulfatibacillum</taxon>
    </lineage>
</organism>
<evidence type="ECO:0000256" key="5">
    <source>
        <dbReference type="ARBA" id="ARBA00022694"/>
    </source>
</evidence>
<dbReference type="HOGENOM" id="CLU_110125_0_0_7"/>
<dbReference type="HAMAP" id="MF_01885">
    <property type="entry name" value="tRNA_methyltr_TrmL"/>
    <property type="match status" value="1"/>
</dbReference>
<sequence>MERHIVLVEPEIHWNTGNIGRTCLGAGADLHLIKPLGFSLDSSHVKRAGLDYWEKVRLHTWGSFDEFSAKMQNAPDETLLFSKLGARPFWDMPSHMTRLFLVLGAETRGLPQGVLDQYPGNVYHVPITNEIRSLNLSTTAGIVLYESMRGLPPGHAWK</sequence>
<proteinExistence type="inferred from homology"/>
<accession>B8FJE9</accession>
<dbReference type="InterPro" id="IPR029028">
    <property type="entry name" value="Alpha/beta_knot_MTases"/>
</dbReference>
<evidence type="ECO:0000313" key="9">
    <source>
        <dbReference type="EMBL" id="ACL05618.1"/>
    </source>
</evidence>
<dbReference type="Proteomes" id="UP000000739">
    <property type="component" value="Chromosome"/>
</dbReference>
<dbReference type="PIRSF" id="PIRSF029256">
    <property type="entry name" value="SpoU_TrmH_prd"/>
    <property type="match status" value="1"/>
</dbReference>
<dbReference type="GO" id="GO:0002130">
    <property type="term" value="P:wobble position ribose methylation"/>
    <property type="evidence" value="ECO:0007669"/>
    <property type="project" value="TreeGrafter"/>
</dbReference>
<evidence type="ECO:0000256" key="6">
    <source>
        <dbReference type="HAMAP-Rule" id="MF_01885"/>
    </source>
</evidence>
<dbReference type="PANTHER" id="PTHR42971:SF1">
    <property type="entry name" value="TRNA (CYTIDINE(34)-2'-O)-METHYLTRANSFERASE"/>
    <property type="match status" value="1"/>
</dbReference>
<feature type="binding site" evidence="6 7">
    <location>
        <position position="133"/>
    </location>
    <ligand>
        <name>S-adenosyl-L-methionine</name>
        <dbReference type="ChEBI" id="CHEBI:59789"/>
    </ligand>
</feature>
<dbReference type="Pfam" id="PF00588">
    <property type="entry name" value="SpoU_methylase"/>
    <property type="match status" value="1"/>
</dbReference>
<dbReference type="KEGG" id="dal:Dalk_3932"/>
<comment type="catalytic activity">
    <reaction evidence="6">
        <text>cytidine(34) in tRNA + S-adenosyl-L-methionine = 2'-O-methylcytidine(34) in tRNA + S-adenosyl-L-homocysteine + H(+)</text>
        <dbReference type="Rhea" id="RHEA:43084"/>
        <dbReference type="Rhea" id="RHEA-COMP:10331"/>
        <dbReference type="Rhea" id="RHEA-COMP:10332"/>
        <dbReference type="ChEBI" id="CHEBI:15378"/>
        <dbReference type="ChEBI" id="CHEBI:57856"/>
        <dbReference type="ChEBI" id="CHEBI:59789"/>
        <dbReference type="ChEBI" id="CHEBI:74495"/>
        <dbReference type="ChEBI" id="CHEBI:82748"/>
        <dbReference type="EC" id="2.1.1.207"/>
    </reaction>
</comment>
<dbReference type="InterPro" id="IPR016914">
    <property type="entry name" value="TrmL"/>
</dbReference>
<dbReference type="EC" id="2.1.1.207" evidence="6"/>
<evidence type="ECO:0000256" key="7">
    <source>
        <dbReference type="PIRSR" id="PIRSR029256-1"/>
    </source>
</evidence>
<dbReference type="GO" id="GO:0141098">
    <property type="term" value="F:tRNA (cytidine(34)-2'-O)-methyltransferase activity"/>
    <property type="evidence" value="ECO:0007669"/>
    <property type="project" value="RHEA"/>
</dbReference>
<comment type="caution">
    <text evidence="6">Lacks conserved residue(s) required for the propagation of feature annotation.</text>
</comment>
<keyword evidence="3 6" id="KW-0808">Transferase</keyword>
<evidence type="ECO:0000259" key="8">
    <source>
        <dbReference type="Pfam" id="PF00588"/>
    </source>
</evidence>
<feature type="binding site" evidence="6 7">
    <location>
        <position position="104"/>
    </location>
    <ligand>
        <name>S-adenosyl-L-methionine</name>
        <dbReference type="ChEBI" id="CHEBI:59789"/>
    </ligand>
</feature>
<evidence type="ECO:0000256" key="2">
    <source>
        <dbReference type="ARBA" id="ARBA00022603"/>
    </source>
</evidence>
<dbReference type="GO" id="GO:0005737">
    <property type="term" value="C:cytoplasm"/>
    <property type="evidence" value="ECO:0007669"/>
    <property type="project" value="UniProtKB-SubCell"/>
</dbReference>
<dbReference type="SUPFAM" id="SSF75217">
    <property type="entry name" value="alpha/beta knot"/>
    <property type="match status" value="1"/>
</dbReference>
<dbReference type="GO" id="GO:0003723">
    <property type="term" value="F:RNA binding"/>
    <property type="evidence" value="ECO:0007669"/>
    <property type="project" value="InterPro"/>
</dbReference>
<name>B8FJE9_DESAL</name>
<feature type="binding site" evidence="6 7">
    <location>
        <position position="125"/>
    </location>
    <ligand>
        <name>S-adenosyl-L-methionine</name>
        <dbReference type="ChEBI" id="CHEBI:59789"/>
    </ligand>
</feature>
<dbReference type="InterPro" id="IPR029026">
    <property type="entry name" value="tRNA_m1G_MTases_N"/>
</dbReference>
<keyword evidence="10" id="KW-1185">Reference proteome</keyword>
<protein>
    <recommendedName>
        <fullName evidence="6">Putative tRNA (cytidine(34)-2'-O)-methyltransferase</fullName>
        <ecNumber evidence="6">2.1.1.207</ecNumber>
    </recommendedName>
    <alternativeName>
        <fullName evidence="6">tRNA (cytidine/uridine-2'-O-)-methyltransferase</fullName>
    </alternativeName>
</protein>
<evidence type="ECO:0000256" key="1">
    <source>
        <dbReference type="ARBA" id="ARBA00022490"/>
    </source>
</evidence>
<evidence type="ECO:0000256" key="3">
    <source>
        <dbReference type="ARBA" id="ARBA00022679"/>
    </source>
</evidence>
<comment type="similarity">
    <text evidence="6">Belongs to the class IV-like SAM-binding methyltransferase superfamily. RNA methyltransferase TrmH family. TrmL subfamily.</text>
</comment>
<dbReference type="AlphaFoldDB" id="B8FJE9"/>
<dbReference type="GO" id="GO:0141102">
    <property type="term" value="F:tRNA (5-carboxymethylaminomethyluridine(34)-2'-O)-methyltransferase activity"/>
    <property type="evidence" value="ECO:0007669"/>
    <property type="project" value="RHEA"/>
</dbReference>
<gene>
    <name evidence="9" type="ordered locus">Dalk_3932</name>
</gene>
<reference evidence="9 10" key="1">
    <citation type="journal article" date="2012" name="Environ. Microbiol.">
        <title>The genome sequence of Desulfatibacillum alkenivorans AK-01: a blueprint for anaerobic alkane oxidation.</title>
        <authorList>
            <person name="Callaghan A.V."/>
            <person name="Morris B.E."/>
            <person name="Pereira I.A."/>
            <person name="McInerney M.J."/>
            <person name="Austin R.N."/>
            <person name="Groves J.T."/>
            <person name="Kukor J.J."/>
            <person name="Suflita J.M."/>
            <person name="Young L.Y."/>
            <person name="Zylstra G.J."/>
            <person name="Wawrik B."/>
        </authorList>
    </citation>
    <scope>NUCLEOTIDE SEQUENCE [LARGE SCALE GENOMIC DNA]</scope>
    <source>
        <strain evidence="9 10">AK-01</strain>
    </source>
</reference>
<dbReference type="RefSeq" id="WP_015948667.1">
    <property type="nucleotide sequence ID" value="NC_011768.1"/>
</dbReference>
<dbReference type="InterPro" id="IPR001537">
    <property type="entry name" value="SpoU_MeTrfase"/>
</dbReference>
<keyword evidence="4 6" id="KW-0949">S-adenosyl-L-methionine</keyword>
<feature type="domain" description="tRNA/rRNA methyltransferase SpoU type" evidence="8">
    <location>
        <begin position="4"/>
        <end position="145"/>
    </location>
</feature>
<dbReference type="EMBL" id="CP001322">
    <property type="protein sequence ID" value="ACL05618.1"/>
    <property type="molecule type" value="Genomic_DNA"/>
</dbReference>
<comment type="function">
    <text evidence="6">Could methylate the ribose at the nucleotide 34 wobble position in tRNA.</text>
</comment>
<keyword evidence="5 6" id="KW-0819">tRNA processing</keyword>